<accession>A0A6N8IWE0</accession>
<keyword evidence="3" id="KW-0540">Nuclease</keyword>
<keyword evidence="3" id="KW-0378">Hydrolase</keyword>
<dbReference type="GO" id="GO:0006506">
    <property type="term" value="P:GPI anchor biosynthetic process"/>
    <property type="evidence" value="ECO:0007669"/>
    <property type="project" value="TreeGrafter"/>
</dbReference>
<dbReference type="InterPro" id="IPR036691">
    <property type="entry name" value="Endo/exonu/phosph_ase_sf"/>
</dbReference>
<name>A0A6N8IWE0_9BURK</name>
<keyword evidence="3" id="KW-0255">Endonuclease</keyword>
<dbReference type="Proteomes" id="UP000469385">
    <property type="component" value="Unassembled WGS sequence"/>
</dbReference>
<dbReference type="Gene3D" id="3.60.10.10">
    <property type="entry name" value="Endonuclease/exonuclease/phosphatase"/>
    <property type="match status" value="1"/>
</dbReference>
<feature type="domain" description="Endonuclease/exonuclease/phosphatase" evidence="2">
    <location>
        <begin position="4"/>
        <end position="161"/>
    </location>
</feature>
<dbReference type="GO" id="GO:0016020">
    <property type="term" value="C:membrane"/>
    <property type="evidence" value="ECO:0007669"/>
    <property type="project" value="GOC"/>
</dbReference>
<dbReference type="SUPFAM" id="SSF56219">
    <property type="entry name" value="DNase I-like"/>
    <property type="match status" value="1"/>
</dbReference>
<evidence type="ECO:0000256" key="1">
    <source>
        <dbReference type="SAM" id="MobiDB-lite"/>
    </source>
</evidence>
<gene>
    <name evidence="3" type="ORF">GON04_17645</name>
</gene>
<dbReference type="EMBL" id="WSEL01000009">
    <property type="protein sequence ID" value="MVQ31284.1"/>
    <property type="molecule type" value="Genomic_DNA"/>
</dbReference>
<dbReference type="Pfam" id="PF03372">
    <property type="entry name" value="Exo_endo_phos"/>
    <property type="match status" value="1"/>
</dbReference>
<sequence length="285" mass="30790">MLVITWNIQWGRGVDGRVDLPRIVAGARALGDFDVLCLQEVADNYPGLEGLAAGVDQFAQLAGLLPAYHAVDGVATERHTPGLGPQRFGNMVFTRLPPVQVLRHQLPSPADPANHSMPRLALEVVLDAPGGPLRITTTHLEYYSAAQRQAQVEALRDLQRTAAAHPSPGLPGQEGTPFEPRPRGPRAVLTGDFNCAATDPAVARLQEPVAGAPRWVDAWTLAHPGQPHPPTLGLHDRAQWKGFTGSFDFLFVSQDLAGAVRRIEADLQTQASDHQPVLLELDLSR</sequence>
<dbReference type="InterPro" id="IPR051916">
    <property type="entry name" value="GPI-anchor_lipid_remodeler"/>
</dbReference>
<evidence type="ECO:0000313" key="4">
    <source>
        <dbReference type="Proteomes" id="UP000469385"/>
    </source>
</evidence>
<evidence type="ECO:0000259" key="2">
    <source>
        <dbReference type="Pfam" id="PF03372"/>
    </source>
</evidence>
<dbReference type="PANTHER" id="PTHR14859">
    <property type="entry name" value="CALCOFLUOR WHITE HYPERSENSITIVE PROTEIN PRECURSOR"/>
    <property type="match status" value="1"/>
</dbReference>
<proteinExistence type="predicted"/>
<organism evidence="3 4">
    <name type="scientific">Ramlibacter pinisoli</name>
    <dbReference type="NCBI Taxonomy" id="2682844"/>
    <lineage>
        <taxon>Bacteria</taxon>
        <taxon>Pseudomonadati</taxon>
        <taxon>Pseudomonadota</taxon>
        <taxon>Betaproteobacteria</taxon>
        <taxon>Burkholderiales</taxon>
        <taxon>Comamonadaceae</taxon>
        <taxon>Ramlibacter</taxon>
    </lineage>
</organism>
<dbReference type="AlphaFoldDB" id="A0A6N8IWE0"/>
<dbReference type="GO" id="GO:0004519">
    <property type="term" value="F:endonuclease activity"/>
    <property type="evidence" value="ECO:0007669"/>
    <property type="project" value="UniProtKB-KW"/>
</dbReference>
<feature type="region of interest" description="Disordered" evidence="1">
    <location>
        <begin position="163"/>
        <end position="184"/>
    </location>
</feature>
<keyword evidence="4" id="KW-1185">Reference proteome</keyword>
<comment type="caution">
    <text evidence="3">The sequence shown here is derived from an EMBL/GenBank/DDBJ whole genome shotgun (WGS) entry which is preliminary data.</text>
</comment>
<dbReference type="InterPro" id="IPR005135">
    <property type="entry name" value="Endo/exonuclease/phosphatase"/>
</dbReference>
<dbReference type="PANTHER" id="PTHR14859:SF0">
    <property type="entry name" value="ENDONUCLEASE_EXONUCLEASE_PHOSPHATASE FAMILY PROTEIN, EXPRESSED"/>
    <property type="match status" value="1"/>
</dbReference>
<protein>
    <submittedName>
        <fullName evidence="3">Endonuclease</fullName>
    </submittedName>
</protein>
<dbReference type="RefSeq" id="WP_157399347.1">
    <property type="nucleotide sequence ID" value="NZ_WSEL01000009.1"/>
</dbReference>
<reference evidence="3 4" key="1">
    <citation type="submission" date="2019-12" db="EMBL/GenBank/DDBJ databases">
        <authorList>
            <person name="Huq M.A."/>
        </authorList>
    </citation>
    <scope>NUCLEOTIDE SEQUENCE [LARGE SCALE GENOMIC DNA]</scope>
    <source>
        <strain evidence="3 4">MAH-25</strain>
    </source>
</reference>
<evidence type="ECO:0000313" key="3">
    <source>
        <dbReference type="EMBL" id="MVQ31284.1"/>
    </source>
</evidence>